<evidence type="ECO:0000256" key="2">
    <source>
        <dbReference type="SAM" id="SignalP"/>
    </source>
</evidence>
<dbReference type="RefSeq" id="WP_052106471.1">
    <property type="nucleotide sequence ID" value="NZ_AUHT01000006.1"/>
</dbReference>
<gene>
    <name evidence="3" type="ORF">N791_00340</name>
</gene>
<feature type="signal peptide" evidence="2">
    <location>
        <begin position="1"/>
        <end position="23"/>
    </location>
</feature>
<feature type="region of interest" description="Disordered" evidence="1">
    <location>
        <begin position="360"/>
        <end position="380"/>
    </location>
</feature>
<dbReference type="Proteomes" id="UP000030003">
    <property type="component" value="Unassembled WGS sequence"/>
</dbReference>
<name>A0A0A0MBQ2_9GAMM</name>
<organism evidence="3 4">
    <name type="scientific">Lysobacter defluvii IMMIB APB-9 = DSM 18482</name>
    <dbReference type="NCBI Taxonomy" id="1385515"/>
    <lineage>
        <taxon>Bacteria</taxon>
        <taxon>Pseudomonadati</taxon>
        <taxon>Pseudomonadota</taxon>
        <taxon>Gammaproteobacteria</taxon>
        <taxon>Lysobacterales</taxon>
        <taxon>Lysobacteraceae</taxon>
        <taxon>Novilysobacter</taxon>
    </lineage>
</organism>
<evidence type="ECO:0008006" key="5">
    <source>
        <dbReference type="Google" id="ProtNLM"/>
    </source>
</evidence>
<keyword evidence="2" id="KW-0732">Signal</keyword>
<dbReference type="CDD" id="cd15482">
    <property type="entry name" value="Sialidase_non-viral"/>
    <property type="match status" value="1"/>
</dbReference>
<dbReference type="OrthoDB" id="7053788at2"/>
<sequence>MRHAPLALALALAAGLAATGDLAATPTASPGNSAAQCALTAFRVRSDFEADLNVDADWAGATGANVPVATDQPFRIRLEVEADDPEGTPRRFWLQYRHNGGEWSDLSSAEFPYPLAAPPISVVANEEYDPGEATTDLLAGSGAPFRAGAGVVLDSTTPTWNSGRVHGEWEWPLVIRRFADGAHANEAGDTYELRVADTSGACTNAVAPVLTVAVPDGHLGGTFVETPGPIGPWQASNGDLYFVIEPAETSNVLMMVKSTDGGRSWHEVDGGNRPAADDLEGFATTVSGDTVYMLHQTSDDVWLHAFNTSDHPTAPDRWSVRDELVASPPEPPTQVAALAARSDGSLVGVYGGPEQIHLKTRTPDGQWSGETILDADTGPRLSGPMLVTGRDDTVHLAYTGHDGTGWYRTIGTDGQPGPRQQVTDRLGTGEGDIGSILPLVYLPRDDTLMVVYRQADGRLRERRSVAGGPLGAERVVTDLHVVQNAVDSDQAGADAIALDGTAHVLFIENHTGRLFHAATDAAGEWQPASLQADDVEAQWVRGRPVRRADGTTVYGYVFDAGSNGGSGMNRFGEVVPTS</sequence>
<dbReference type="SUPFAM" id="SSF89372">
    <property type="entry name" value="Fucose-specific lectin"/>
    <property type="match status" value="1"/>
</dbReference>
<dbReference type="eggNOG" id="ENOG502Z98H">
    <property type="taxonomic scope" value="Bacteria"/>
</dbReference>
<feature type="chain" id="PRO_5001966802" description="Exo-alpha-sialidase" evidence="2">
    <location>
        <begin position="24"/>
        <end position="578"/>
    </location>
</feature>
<evidence type="ECO:0000313" key="4">
    <source>
        <dbReference type="Proteomes" id="UP000030003"/>
    </source>
</evidence>
<dbReference type="STRING" id="1385515.GCA_000423325_01227"/>
<reference evidence="3 4" key="1">
    <citation type="submission" date="2013-08" db="EMBL/GenBank/DDBJ databases">
        <title>Genomic analysis of Lysobacter defluvii.</title>
        <authorList>
            <person name="Wang Q."/>
            <person name="Wang G."/>
        </authorList>
    </citation>
    <scope>NUCLEOTIDE SEQUENCE [LARGE SCALE GENOMIC DNA]</scope>
    <source>
        <strain evidence="3 4">IMMIB APB-9</strain>
    </source>
</reference>
<proteinExistence type="predicted"/>
<evidence type="ECO:0000313" key="3">
    <source>
        <dbReference type="EMBL" id="KGO99902.1"/>
    </source>
</evidence>
<dbReference type="Gene3D" id="2.120.10.70">
    <property type="entry name" value="Fucose-specific lectin"/>
    <property type="match status" value="1"/>
</dbReference>
<comment type="caution">
    <text evidence="3">The sequence shown here is derived from an EMBL/GenBank/DDBJ whole genome shotgun (WGS) entry which is preliminary data.</text>
</comment>
<protein>
    <recommendedName>
        <fullName evidence="5">Exo-alpha-sialidase</fullName>
    </recommendedName>
</protein>
<keyword evidence="4" id="KW-1185">Reference proteome</keyword>
<accession>A0A0A0MBQ2</accession>
<dbReference type="EMBL" id="AVBH01000001">
    <property type="protein sequence ID" value="KGO99902.1"/>
    <property type="molecule type" value="Genomic_DNA"/>
</dbReference>
<dbReference type="AlphaFoldDB" id="A0A0A0MBQ2"/>
<evidence type="ECO:0000256" key="1">
    <source>
        <dbReference type="SAM" id="MobiDB-lite"/>
    </source>
</evidence>